<dbReference type="Proteomes" id="UP000516235">
    <property type="component" value="Chromosome"/>
</dbReference>
<dbReference type="KEGG" id="cluj:IAU68_05730"/>
<dbReference type="Gene3D" id="1.10.340.50">
    <property type="match status" value="1"/>
</dbReference>
<proteinExistence type="predicted"/>
<dbReference type="Proteomes" id="UP000642876">
    <property type="component" value="Unassembled WGS sequence"/>
</dbReference>
<reference evidence="3 4" key="1">
    <citation type="submission" date="2020-08" db="EMBL/GenBank/DDBJ databases">
        <title>novel species in genus Corynebacterium.</title>
        <authorList>
            <person name="Zhang G."/>
        </authorList>
    </citation>
    <scope>NUCLEOTIDE SEQUENCE [LARGE SCALE GENOMIC DNA]</scope>
    <source>
        <strain evidence="3 4">zg-917</strain>
        <strain evidence="2">Zg-917</strain>
    </source>
</reference>
<dbReference type="AlphaFoldDB" id="A0A7H0K1S6"/>
<accession>A0A7H0K1S6</accession>
<dbReference type="EMBL" id="CP061032">
    <property type="protein sequence ID" value="QNP91242.1"/>
    <property type="molecule type" value="Genomic_DNA"/>
</dbReference>
<evidence type="ECO:0000313" key="4">
    <source>
        <dbReference type="Proteomes" id="UP000642876"/>
    </source>
</evidence>
<evidence type="ECO:0000313" key="2">
    <source>
        <dbReference type="EMBL" id="QNP91242.1"/>
    </source>
</evidence>
<keyword evidence="4" id="KW-1185">Reference proteome</keyword>
<name>A0A7H0K1S6_9CORY</name>
<evidence type="ECO:0000313" key="3">
    <source>
        <dbReference type="Proteomes" id="UP000516235"/>
    </source>
</evidence>
<sequence>MVQRPIYFQLLFLAPSLGTGKALYESARTWAYREIRNHWGDPDSLRRSIQTVAQAIDVEMFTEPLPTNEVDHIARSIHKWIITKSRMWADGPATRGSCSAWRRITRWWITSAPGRGLSRSLSRCRRAHIVPAPARTWSHVTAYDLPCF</sequence>
<organism evidence="2 3">
    <name type="scientific">Corynebacterium lujinxingii</name>
    <dbReference type="NCBI Taxonomy" id="2763010"/>
    <lineage>
        <taxon>Bacteria</taxon>
        <taxon>Bacillati</taxon>
        <taxon>Actinomycetota</taxon>
        <taxon>Actinomycetes</taxon>
        <taxon>Mycobacteriales</taxon>
        <taxon>Corynebacteriaceae</taxon>
        <taxon>Corynebacterium</taxon>
    </lineage>
</organism>
<evidence type="ECO:0000313" key="1">
    <source>
        <dbReference type="EMBL" id="MBC3178714.1"/>
    </source>
</evidence>
<protein>
    <submittedName>
        <fullName evidence="2">Primase C-terminal domain-containing protein</fullName>
    </submittedName>
</protein>
<dbReference type="EMBL" id="JACMYE010000004">
    <property type="protein sequence ID" value="MBC3178714.1"/>
    <property type="molecule type" value="Genomic_DNA"/>
</dbReference>
<gene>
    <name evidence="1" type="ORF">H7348_05225</name>
    <name evidence="2" type="ORF">IAU68_05730</name>
</gene>